<dbReference type="Gene3D" id="2.80.10.50">
    <property type="match status" value="1"/>
</dbReference>
<dbReference type="PANTHER" id="PTHR33351">
    <property type="entry name" value="HISACTOPHILIN-1-RELATED"/>
    <property type="match status" value="1"/>
</dbReference>
<dbReference type="GO" id="GO:0030041">
    <property type="term" value="P:actin filament polymerization"/>
    <property type="evidence" value="ECO:0007669"/>
    <property type="project" value="TreeGrafter"/>
</dbReference>
<protein>
    <submittedName>
        <fullName evidence="1">Uncharacterized protein</fullName>
    </submittedName>
</protein>
<evidence type="ECO:0000313" key="1">
    <source>
        <dbReference type="EnsemblMetazoa" id="CJA40124b.1"/>
    </source>
</evidence>
<name>A0A8R1EQY7_CAEJA</name>
<reference evidence="2" key="1">
    <citation type="submission" date="2010-08" db="EMBL/GenBank/DDBJ databases">
        <authorList>
            <consortium name="Caenorhabditis japonica Sequencing Consortium"/>
            <person name="Wilson R.K."/>
        </authorList>
    </citation>
    <scope>NUCLEOTIDE SEQUENCE [LARGE SCALE GENOMIC DNA]</scope>
    <source>
        <strain evidence="2">DF5081</strain>
    </source>
</reference>
<evidence type="ECO:0000313" key="2">
    <source>
        <dbReference type="Proteomes" id="UP000005237"/>
    </source>
</evidence>
<dbReference type="EnsemblMetazoa" id="CJA40124b.1">
    <property type="protein sequence ID" value="CJA40124b.1"/>
    <property type="gene ID" value="WBGene00215972"/>
</dbReference>
<dbReference type="InterPro" id="IPR008999">
    <property type="entry name" value="Actin-crosslinking"/>
</dbReference>
<accession>A0A8R1EQY7</accession>
<dbReference type="SUPFAM" id="SSF50405">
    <property type="entry name" value="Actin-crosslinking proteins"/>
    <property type="match status" value="1"/>
</dbReference>
<proteinExistence type="predicted"/>
<dbReference type="AlphaFoldDB" id="A0A8R1EQY7"/>
<sequence length="210" mass="23815">MGNQVAQMALVAPDEKTYDLIHSFICGSSADDIANVCNASSIPEQARNEAISEFHKRNTERAATILTESAKQKLRESTKELSGSAGGKRMLKSHHGTYIRAYDTEWKVDLMRGEPRESEHWYVEDWRGKVVFKAIHSPGRFLRALSCGKVDLVPTHPHDCPALMWKPFKNSDGTWSFLSIHGTWLSGLKNNVVCCMWECKSSEKFTLPWW</sequence>
<dbReference type="PANTHER" id="PTHR33351:SF1">
    <property type="entry name" value="IG-LIKE DOMAIN-CONTAINING PROTEIN-RELATED"/>
    <property type="match status" value="1"/>
</dbReference>
<organism evidence="1 2">
    <name type="scientific">Caenorhabditis japonica</name>
    <dbReference type="NCBI Taxonomy" id="281687"/>
    <lineage>
        <taxon>Eukaryota</taxon>
        <taxon>Metazoa</taxon>
        <taxon>Ecdysozoa</taxon>
        <taxon>Nematoda</taxon>
        <taxon>Chromadorea</taxon>
        <taxon>Rhabditida</taxon>
        <taxon>Rhabditina</taxon>
        <taxon>Rhabditomorpha</taxon>
        <taxon>Rhabditoidea</taxon>
        <taxon>Rhabditidae</taxon>
        <taxon>Peloderinae</taxon>
        <taxon>Caenorhabditis</taxon>
    </lineage>
</organism>
<dbReference type="InterPro" id="IPR052883">
    <property type="entry name" value="Hisactophilin"/>
</dbReference>
<dbReference type="GO" id="GO:0051015">
    <property type="term" value="F:actin filament binding"/>
    <property type="evidence" value="ECO:0007669"/>
    <property type="project" value="TreeGrafter"/>
</dbReference>
<reference evidence="1" key="2">
    <citation type="submission" date="2022-06" db="UniProtKB">
        <authorList>
            <consortium name="EnsemblMetazoa"/>
        </authorList>
    </citation>
    <scope>IDENTIFICATION</scope>
    <source>
        <strain evidence="1">DF5081</strain>
    </source>
</reference>
<dbReference type="GO" id="GO:0015629">
    <property type="term" value="C:actin cytoskeleton"/>
    <property type="evidence" value="ECO:0007669"/>
    <property type="project" value="TreeGrafter"/>
</dbReference>
<dbReference type="Proteomes" id="UP000005237">
    <property type="component" value="Unassembled WGS sequence"/>
</dbReference>
<dbReference type="CDD" id="cd00257">
    <property type="entry name" value="beta-trefoil_FSCN-like"/>
    <property type="match status" value="1"/>
</dbReference>
<keyword evidence="2" id="KW-1185">Reference proteome</keyword>